<dbReference type="PROSITE" id="PS00463">
    <property type="entry name" value="ZN2_CY6_FUNGAL_1"/>
    <property type="match status" value="1"/>
</dbReference>
<dbReference type="Pfam" id="PF00172">
    <property type="entry name" value="Zn_clus"/>
    <property type="match status" value="1"/>
</dbReference>
<feature type="region of interest" description="Disordered" evidence="6">
    <location>
        <begin position="1"/>
        <end position="39"/>
    </location>
</feature>
<evidence type="ECO:0000313" key="9">
    <source>
        <dbReference type="Proteomes" id="UP001610432"/>
    </source>
</evidence>
<keyword evidence="9" id="KW-1185">Reference proteome</keyword>
<dbReference type="Gene3D" id="4.10.240.10">
    <property type="entry name" value="Zn(2)-C6 fungal-type DNA-binding domain"/>
    <property type="match status" value="1"/>
</dbReference>
<comment type="subcellular location">
    <subcellularLocation>
        <location evidence="1">Nucleus</location>
    </subcellularLocation>
</comment>
<gene>
    <name evidence="8" type="ORF">BJX67DRAFT_381991</name>
</gene>
<evidence type="ECO:0000256" key="1">
    <source>
        <dbReference type="ARBA" id="ARBA00004123"/>
    </source>
</evidence>
<feature type="region of interest" description="Disordered" evidence="6">
    <location>
        <begin position="117"/>
        <end position="156"/>
    </location>
</feature>
<evidence type="ECO:0000259" key="7">
    <source>
        <dbReference type="PROSITE" id="PS50048"/>
    </source>
</evidence>
<dbReference type="PROSITE" id="PS50048">
    <property type="entry name" value="ZN2_CY6_FUNGAL_2"/>
    <property type="match status" value="1"/>
</dbReference>
<keyword evidence="2" id="KW-0805">Transcription regulation</keyword>
<evidence type="ECO:0000256" key="4">
    <source>
        <dbReference type="ARBA" id="ARBA00023163"/>
    </source>
</evidence>
<evidence type="ECO:0000256" key="3">
    <source>
        <dbReference type="ARBA" id="ARBA00023125"/>
    </source>
</evidence>
<dbReference type="PANTHER" id="PTHR31001">
    <property type="entry name" value="UNCHARACTERIZED TRANSCRIPTIONAL REGULATORY PROTEIN"/>
    <property type="match status" value="1"/>
</dbReference>
<dbReference type="InterPro" id="IPR036864">
    <property type="entry name" value="Zn2-C6_fun-type_DNA-bd_sf"/>
</dbReference>
<feature type="compositionally biased region" description="Gly residues" evidence="6">
    <location>
        <begin position="121"/>
        <end position="132"/>
    </location>
</feature>
<evidence type="ECO:0000313" key="8">
    <source>
        <dbReference type="EMBL" id="KAL2866474.1"/>
    </source>
</evidence>
<feature type="domain" description="Zn(2)-C6 fungal-type" evidence="7">
    <location>
        <begin position="40"/>
        <end position="71"/>
    </location>
</feature>
<evidence type="ECO:0000256" key="5">
    <source>
        <dbReference type="ARBA" id="ARBA00023242"/>
    </source>
</evidence>
<keyword evidence="3" id="KW-0238">DNA-binding</keyword>
<dbReference type="Proteomes" id="UP001610432">
    <property type="component" value="Unassembled WGS sequence"/>
</dbReference>
<evidence type="ECO:0000256" key="6">
    <source>
        <dbReference type="SAM" id="MobiDB-lite"/>
    </source>
</evidence>
<dbReference type="SMART" id="SM00066">
    <property type="entry name" value="GAL4"/>
    <property type="match status" value="1"/>
</dbReference>
<protein>
    <recommendedName>
        <fullName evidence="7">Zn(2)-C6 fungal-type domain-containing protein</fullName>
    </recommendedName>
</protein>
<proteinExistence type="predicted"/>
<dbReference type="InterPro" id="IPR050613">
    <property type="entry name" value="Sec_Metabolite_Reg"/>
</dbReference>
<feature type="compositionally biased region" description="Gly residues" evidence="6">
    <location>
        <begin position="141"/>
        <end position="153"/>
    </location>
</feature>
<sequence length="209" mass="21209">MTPPPTTNLPPVPAPPPPATTSTNTSTEKEKPSKPRPITSCSACRIRKVKCDRASPCASCVARHTPNECTYATTTEEREAIAAADLIAELRATRNKLQGQLAKSTSTMTTAMGTATATSGLGLGSSGSGSGSDSGFRAGYPGEGNGNGNGNGNGEDEDAAALEAVYAVLRRGSWEVAREVVGRIRGGEGVKGVLGGMDGAAKTGVDINS</sequence>
<dbReference type="InterPro" id="IPR001138">
    <property type="entry name" value="Zn2Cys6_DnaBD"/>
</dbReference>
<dbReference type="SUPFAM" id="SSF57701">
    <property type="entry name" value="Zn2/Cys6 DNA-binding domain"/>
    <property type="match status" value="1"/>
</dbReference>
<comment type="caution">
    <text evidence="8">The sequence shown here is derived from an EMBL/GenBank/DDBJ whole genome shotgun (WGS) entry which is preliminary data.</text>
</comment>
<dbReference type="EMBL" id="JBFXLQ010000025">
    <property type="protein sequence ID" value="KAL2866474.1"/>
    <property type="molecule type" value="Genomic_DNA"/>
</dbReference>
<dbReference type="CDD" id="cd00067">
    <property type="entry name" value="GAL4"/>
    <property type="match status" value="1"/>
</dbReference>
<dbReference type="RefSeq" id="XP_070885453.1">
    <property type="nucleotide sequence ID" value="XM_071033128.1"/>
</dbReference>
<evidence type="ECO:0000256" key="2">
    <source>
        <dbReference type="ARBA" id="ARBA00023015"/>
    </source>
</evidence>
<keyword evidence="5" id="KW-0539">Nucleus</keyword>
<dbReference type="GeneID" id="98148200"/>
<keyword evidence="4" id="KW-0804">Transcription</keyword>
<name>A0ABR4LQR4_9EURO</name>
<accession>A0ABR4LQR4</accession>
<reference evidence="8 9" key="1">
    <citation type="submission" date="2024-07" db="EMBL/GenBank/DDBJ databases">
        <title>Section-level genome sequencing and comparative genomics of Aspergillus sections Usti and Cavernicolus.</title>
        <authorList>
            <consortium name="Lawrence Berkeley National Laboratory"/>
            <person name="Nybo J.L."/>
            <person name="Vesth T.C."/>
            <person name="Theobald S."/>
            <person name="Frisvad J.C."/>
            <person name="Larsen T.O."/>
            <person name="Kjaerboelling I."/>
            <person name="Rothschild-Mancinelli K."/>
            <person name="Lyhne E.K."/>
            <person name="Kogle M.E."/>
            <person name="Barry K."/>
            <person name="Clum A."/>
            <person name="Na H."/>
            <person name="Ledsgaard L."/>
            <person name="Lin J."/>
            <person name="Lipzen A."/>
            <person name="Kuo A."/>
            <person name="Riley R."/>
            <person name="Mondo S."/>
            <person name="Labutti K."/>
            <person name="Haridas S."/>
            <person name="Pangalinan J."/>
            <person name="Salamov A.A."/>
            <person name="Simmons B.A."/>
            <person name="Magnuson J.K."/>
            <person name="Chen J."/>
            <person name="Drula E."/>
            <person name="Henrissat B."/>
            <person name="Wiebenga A."/>
            <person name="Lubbers R.J."/>
            <person name="Gomes A.C."/>
            <person name="Macurrencykelacurrency M.R."/>
            <person name="Stajich J."/>
            <person name="Grigoriev I.V."/>
            <person name="Mortensen U.H."/>
            <person name="De Vries R.P."/>
            <person name="Baker S.E."/>
            <person name="Andersen M.R."/>
        </authorList>
    </citation>
    <scope>NUCLEOTIDE SEQUENCE [LARGE SCALE GENOMIC DNA]</scope>
    <source>
        <strain evidence="8 9">CBS 449.75</strain>
    </source>
</reference>
<organism evidence="8 9">
    <name type="scientific">Aspergillus lucknowensis</name>
    <dbReference type="NCBI Taxonomy" id="176173"/>
    <lineage>
        <taxon>Eukaryota</taxon>
        <taxon>Fungi</taxon>
        <taxon>Dikarya</taxon>
        <taxon>Ascomycota</taxon>
        <taxon>Pezizomycotina</taxon>
        <taxon>Eurotiomycetes</taxon>
        <taxon>Eurotiomycetidae</taxon>
        <taxon>Eurotiales</taxon>
        <taxon>Aspergillaceae</taxon>
        <taxon>Aspergillus</taxon>
        <taxon>Aspergillus subgen. Nidulantes</taxon>
    </lineage>
</organism>
<feature type="compositionally biased region" description="Pro residues" evidence="6">
    <location>
        <begin position="1"/>
        <end position="19"/>
    </location>
</feature>